<dbReference type="Gene3D" id="2.40.30.30">
    <property type="entry name" value="Riboflavin kinase-like"/>
    <property type="match status" value="1"/>
</dbReference>
<dbReference type="InterPro" id="IPR023465">
    <property type="entry name" value="Riboflavin_kinase_dom_sf"/>
</dbReference>
<dbReference type="EC" id="2.7.1.26" evidence="1"/>
<evidence type="ECO:0000256" key="10">
    <source>
        <dbReference type="ARBA" id="ARBA00023268"/>
    </source>
</evidence>
<comment type="catalytic activity">
    <reaction evidence="11">
        <text>riboflavin + ATP = FMN + ADP + H(+)</text>
        <dbReference type="Rhea" id="RHEA:14357"/>
        <dbReference type="ChEBI" id="CHEBI:15378"/>
        <dbReference type="ChEBI" id="CHEBI:30616"/>
        <dbReference type="ChEBI" id="CHEBI:57986"/>
        <dbReference type="ChEBI" id="CHEBI:58210"/>
        <dbReference type="ChEBI" id="CHEBI:456216"/>
        <dbReference type="EC" id="2.7.1.26"/>
    </reaction>
</comment>
<dbReference type="PANTHER" id="PTHR22749:SF6">
    <property type="entry name" value="RIBOFLAVIN KINASE"/>
    <property type="match status" value="1"/>
</dbReference>
<comment type="caution">
    <text evidence="13">The sequence shown here is derived from an EMBL/GenBank/DDBJ whole genome shotgun (WGS) entry which is preliminary data.</text>
</comment>
<evidence type="ECO:0000256" key="8">
    <source>
        <dbReference type="ARBA" id="ARBA00022827"/>
    </source>
</evidence>
<protein>
    <recommendedName>
        <fullName evidence="1">riboflavin kinase</fullName>
        <ecNumber evidence="1">2.7.1.26</ecNumber>
    </recommendedName>
</protein>
<proteinExistence type="predicted"/>
<evidence type="ECO:0000313" key="13">
    <source>
        <dbReference type="EMBL" id="HHS49041.1"/>
    </source>
</evidence>
<evidence type="ECO:0000256" key="11">
    <source>
        <dbReference type="ARBA" id="ARBA00047880"/>
    </source>
</evidence>
<evidence type="ECO:0000256" key="9">
    <source>
        <dbReference type="ARBA" id="ARBA00022840"/>
    </source>
</evidence>
<organism evidence="13">
    <name type="scientific">Desulfurella acetivorans</name>
    <dbReference type="NCBI Taxonomy" id="33002"/>
    <lineage>
        <taxon>Bacteria</taxon>
        <taxon>Pseudomonadati</taxon>
        <taxon>Campylobacterota</taxon>
        <taxon>Desulfurellia</taxon>
        <taxon>Desulfurellales</taxon>
        <taxon>Desulfurellaceae</taxon>
        <taxon>Desulfurella</taxon>
    </lineage>
</organism>
<keyword evidence="9" id="KW-0067">ATP-binding</keyword>
<evidence type="ECO:0000256" key="4">
    <source>
        <dbReference type="ARBA" id="ARBA00022679"/>
    </source>
</evidence>
<dbReference type="GO" id="GO:0009398">
    <property type="term" value="P:FMN biosynthetic process"/>
    <property type="evidence" value="ECO:0007669"/>
    <property type="project" value="TreeGrafter"/>
</dbReference>
<keyword evidence="2" id="KW-0285">Flavoprotein</keyword>
<keyword evidence="5" id="KW-0548">Nucleotidyltransferase</keyword>
<keyword evidence="10" id="KW-0511">Multifunctional enzyme</keyword>
<evidence type="ECO:0000259" key="12">
    <source>
        <dbReference type="SMART" id="SM00904"/>
    </source>
</evidence>
<dbReference type="Proteomes" id="UP000886400">
    <property type="component" value="Unassembled WGS sequence"/>
</dbReference>
<gene>
    <name evidence="13" type="ORF">ENM99_04195</name>
</gene>
<dbReference type="InterPro" id="IPR015865">
    <property type="entry name" value="Riboflavin_kinase_bac/euk"/>
</dbReference>
<dbReference type="SMART" id="SM00904">
    <property type="entry name" value="Flavokinase"/>
    <property type="match status" value="1"/>
</dbReference>
<dbReference type="Gene3D" id="3.40.50.620">
    <property type="entry name" value="HUPs"/>
    <property type="match status" value="1"/>
</dbReference>
<dbReference type="AlphaFoldDB" id="A0A7C6A731"/>
<name>A0A7C6A731_DESAE</name>
<evidence type="ECO:0000256" key="2">
    <source>
        <dbReference type="ARBA" id="ARBA00022630"/>
    </source>
</evidence>
<sequence length="178" mass="20186">LTLKEYSKEFGFKLHIIPAYKIDNITVSSSKIRKFLQSGEIELANQFLGRLYSISGIVKKGKQRGKSLGFPTANIYLNRPPLLKEGVYAGFAKINDIFYKAAINVGSNPTFQDQIVHIEAYLIDFNGDLYSKRINLYFVKYIREEIKFDSKEALLEQIKSDVEIINASCNTDTLSCAI</sequence>
<keyword evidence="7" id="KW-0418">Kinase</keyword>
<accession>A0A7C6A731</accession>
<dbReference type="InterPro" id="IPR023468">
    <property type="entry name" value="Riboflavin_kinase"/>
</dbReference>
<dbReference type="GO" id="GO:0008531">
    <property type="term" value="F:riboflavin kinase activity"/>
    <property type="evidence" value="ECO:0007669"/>
    <property type="project" value="UniProtKB-EC"/>
</dbReference>
<keyword evidence="3" id="KW-0288">FMN</keyword>
<feature type="non-terminal residue" evidence="13">
    <location>
        <position position="1"/>
    </location>
</feature>
<keyword evidence="4" id="KW-0808">Transferase</keyword>
<dbReference type="PANTHER" id="PTHR22749">
    <property type="entry name" value="RIBOFLAVIN KINASE/FMN ADENYLYLTRANSFERASE"/>
    <property type="match status" value="1"/>
</dbReference>
<evidence type="ECO:0000256" key="3">
    <source>
        <dbReference type="ARBA" id="ARBA00022643"/>
    </source>
</evidence>
<dbReference type="Pfam" id="PF01687">
    <property type="entry name" value="Flavokinase"/>
    <property type="match status" value="1"/>
</dbReference>
<dbReference type="FunFam" id="2.40.30.30:FF:000003">
    <property type="entry name" value="Riboflavin biosynthesis protein"/>
    <property type="match status" value="1"/>
</dbReference>
<dbReference type="GO" id="GO:0009231">
    <property type="term" value="P:riboflavin biosynthetic process"/>
    <property type="evidence" value="ECO:0007669"/>
    <property type="project" value="InterPro"/>
</dbReference>
<feature type="domain" description="Riboflavin kinase" evidence="12">
    <location>
        <begin position="47"/>
        <end position="170"/>
    </location>
</feature>
<dbReference type="GO" id="GO:0005524">
    <property type="term" value="F:ATP binding"/>
    <property type="evidence" value="ECO:0007669"/>
    <property type="project" value="UniProtKB-KW"/>
</dbReference>
<evidence type="ECO:0000256" key="5">
    <source>
        <dbReference type="ARBA" id="ARBA00022695"/>
    </source>
</evidence>
<keyword evidence="8" id="KW-0274">FAD</keyword>
<dbReference type="InterPro" id="IPR014729">
    <property type="entry name" value="Rossmann-like_a/b/a_fold"/>
</dbReference>
<keyword evidence="6" id="KW-0547">Nucleotide-binding</keyword>
<evidence type="ECO:0000256" key="7">
    <source>
        <dbReference type="ARBA" id="ARBA00022777"/>
    </source>
</evidence>
<evidence type="ECO:0000256" key="6">
    <source>
        <dbReference type="ARBA" id="ARBA00022741"/>
    </source>
</evidence>
<reference evidence="13" key="1">
    <citation type="journal article" date="2020" name="mSystems">
        <title>Genome- and Community-Level Interaction Insights into Carbon Utilization and Element Cycling Functions of Hydrothermarchaeota in Hydrothermal Sediment.</title>
        <authorList>
            <person name="Zhou Z."/>
            <person name="Liu Y."/>
            <person name="Xu W."/>
            <person name="Pan J."/>
            <person name="Luo Z.H."/>
            <person name="Li M."/>
        </authorList>
    </citation>
    <scope>NUCLEOTIDE SEQUENCE [LARGE SCALE GENOMIC DNA]</scope>
    <source>
        <strain evidence="13">SpSt-1135</strain>
    </source>
</reference>
<dbReference type="EMBL" id="DRZX01000208">
    <property type="protein sequence ID" value="HHS49041.1"/>
    <property type="molecule type" value="Genomic_DNA"/>
</dbReference>
<dbReference type="GO" id="GO:0016779">
    <property type="term" value="F:nucleotidyltransferase activity"/>
    <property type="evidence" value="ECO:0007669"/>
    <property type="project" value="UniProtKB-KW"/>
</dbReference>
<evidence type="ECO:0000256" key="1">
    <source>
        <dbReference type="ARBA" id="ARBA00012105"/>
    </source>
</evidence>
<dbReference type="SUPFAM" id="SSF82114">
    <property type="entry name" value="Riboflavin kinase-like"/>
    <property type="match status" value="1"/>
</dbReference>